<protein>
    <submittedName>
        <fullName evidence="2">SHOCT domain-containing protein</fullName>
    </submittedName>
</protein>
<proteinExistence type="predicted"/>
<evidence type="ECO:0000313" key="3">
    <source>
        <dbReference type="Proteomes" id="UP000823922"/>
    </source>
</evidence>
<gene>
    <name evidence="2" type="ORF">H9926_13925</name>
</gene>
<feature type="transmembrane region" description="Helical" evidence="1">
    <location>
        <begin position="12"/>
        <end position="33"/>
    </location>
</feature>
<sequence>MSKKIRVKPGKGQSAMGMAAGIVFCLIGLFVVIPTFGLFGVLWTAMAAIITVTNGINAFSDRGVSSHEIIIENEERQETESEGSETETLEKEIRERLDAARALYEEGSITGEEYEAKRKEILKRL</sequence>
<reference evidence="2" key="2">
    <citation type="submission" date="2021-04" db="EMBL/GenBank/DDBJ databases">
        <authorList>
            <person name="Gilroy R."/>
        </authorList>
    </citation>
    <scope>NUCLEOTIDE SEQUENCE</scope>
    <source>
        <strain evidence="2">ChiBcec1-1630</strain>
    </source>
</reference>
<evidence type="ECO:0000256" key="1">
    <source>
        <dbReference type="SAM" id="Phobius"/>
    </source>
</evidence>
<keyword evidence="1" id="KW-0472">Membrane</keyword>
<evidence type="ECO:0000313" key="2">
    <source>
        <dbReference type="EMBL" id="HJC89097.1"/>
    </source>
</evidence>
<keyword evidence="1" id="KW-1133">Transmembrane helix</keyword>
<organism evidence="2 3">
    <name type="scientific">Candidatus Eisenbergiella intestinigallinarum</name>
    <dbReference type="NCBI Taxonomy" id="2838549"/>
    <lineage>
        <taxon>Bacteria</taxon>
        <taxon>Bacillati</taxon>
        <taxon>Bacillota</taxon>
        <taxon>Clostridia</taxon>
        <taxon>Lachnospirales</taxon>
        <taxon>Lachnospiraceae</taxon>
        <taxon>Eisenbergiella</taxon>
    </lineage>
</organism>
<comment type="caution">
    <text evidence="2">The sequence shown here is derived from an EMBL/GenBank/DDBJ whole genome shotgun (WGS) entry which is preliminary data.</text>
</comment>
<keyword evidence="1" id="KW-0812">Transmembrane</keyword>
<name>A0A9D2TSH6_9FIRM</name>
<dbReference type="EMBL" id="DWVS01000359">
    <property type="protein sequence ID" value="HJC89097.1"/>
    <property type="molecule type" value="Genomic_DNA"/>
</dbReference>
<reference evidence="2" key="1">
    <citation type="journal article" date="2021" name="PeerJ">
        <title>Extensive microbial diversity within the chicken gut microbiome revealed by metagenomics and culture.</title>
        <authorList>
            <person name="Gilroy R."/>
            <person name="Ravi A."/>
            <person name="Getino M."/>
            <person name="Pursley I."/>
            <person name="Horton D.L."/>
            <person name="Alikhan N.F."/>
            <person name="Baker D."/>
            <person name="Gharbi K."/>
            <person name="Hall N."/>
            <person name="Watson M."/>
            <person name="Adriaenssens E.M."/>
            <person name="Foster-Nyarko E."/>
            <person name="Jarju S."/>
            <person name="Secka A."/>
            <person name="Antonio M."/>
            <person name="Oren A."/>
            <person name="Chaudhuri R.R."/>
            <person name="La Ragione R."/>
            <person name="Hildebrand F."/>
            <person name="Pallen M.J."/>
        </authorList>
    </citation>
    <scope>NUCLEOTIDE SEQUENCE</scope>
    <source>
        <strain evidence="2">ChiBcec1-1630</strain>
    </source>
</reference>
<accession>A0A9D2TSH6</accession>
<dbReference type="Proteomes" id="UP000823922">
    <property type="component" value="Unassembled WGS sequence"/>
</dbReference>
<dbReference type="AlphaFoldDB" id="A0A9D2TSH6"/>